<dbReference type="AlphaFoldDB" id="A0AA43Z3Y6"/>
<evidence type="ECO:0000313" key="1">
    <source>
        <dbReference type="EMBL" id="NHN75879.1"/>
    </source>
</evidence>
<proteinExistence type="predicted"/>
<evidence type="ECO:0000313" key="2">
    <source>
        <dbReference type="Proteomes" id="UP000736384"/>
    </source>
</evidence>
<dbReference type="RefSeq" id="WP_165891257.1">
    <property type="nucleotide sequence ID" value="NZ_JAAPAP010000001.1"/>
</dbReference>
<comment type="caution">
    <text evidence="1">The sequence shown here is derived from an EMBL/GenBank/DDBJ whole genome shotgun (WGS) entry which is preliminary data.</text>
</comment>
<dbReference type="Proteomes" id="UP000736384">
    <property type="component" value="Unassembled WGS sequence"/>
</dbReference>
<reference evidence="1" key="1">
    <citation type="submission" date="2020-03" db="EMBL/GenBank/DDBJ databases">
        <title>Genome assembly of Azotobacter chroococcum W5.</title>
        <authorList>
            <person name="Kannepalli A."/>
        </authorList>
    </citation>
    <scope>NUCLEOTIDE SEQUENCE</scope>
    <source>
        <strain evidence="1">W5</strain>
    </source>
</reference>
<accession>A0AA43Z3Y6</accession>
<protein>
    <recommendedName>
        <fullName evidence="3">Antitoxin StbD</fullName>
    </recommendedName>
</protein>
<sequence>MPHPMLANVVASVTEFQKDPLGTVESGCGDVVAVLNRNEPAFYCVPAARYEALLDYIDDLELAMEVKERLKANEPTVSAKIVNGGIVFEDDEEV</sequence>
<evidence type="ECO:0008006" key="3">
    <source>
        <dbReference type="Google" id="ProtNLM"/>
    </source>
</evidence>
<name>A0AA43Z3Y6_9GAMM</name>
<gene>
    <name evidence="1" type="ORF">HA520_01035</name>
</gene>
<dbReference type="EMBL" id="JAAPAP010000001">
    <property type="protein sequence ID" value="NHN75879.1"/>
    <property type="molecule type" value="Genomic_DNA"/>
</dbReference>
<organism evidence="1 2">
    <name type="scientific">Azotobacter chroococcum</name>
    <dbReference type="NCBI Taxonomy" id="353"/>
    <lineage>
        <taxon>Bacteria</taxon>
        <taxon>Pseudomonadati</taxon>
        <taxon>Pseudomonadota</taxon>
        <taxon>Gammaproteobacteria</taxon>
        <taxon>Pseudomonadales</taxon>
        <taxon>Pseudomonadaceae</taxon>
        <taxon>Azotobacter</taxon>
    </lineage>
</organism>